<evidence type="ECO:0000313" key="8">
    <source>
        <dbReference type="Proteomes" id="UP000007797"/>
    </source>
</evidence>
<evidence type="ECO:0000256" key="5">
    <source>
        <dbReference type="ARBA" id="ARBA00023080"/>
    </source>
</evidence>
<dbReference type="Gene3D" id="2.70.40.10">
    <property type="match status" value="1"/>
</dbReference>
<dbReference type="STRING" id="1054147.F4Q0V6"/>
<dbReference type="InterPro" id="IPR036157">
    <property type="entry name" value="dUTPase-like_sf"/>
</dbReference>
<dbReference type="CDD" id="cd07557">
    <property type="entry name" value="trimeric_dUTPase"/>
    <property type="match status" value="1"/>
</dbReference>
<dbReference type="PANTHER" id="PTHR11241:SF0">
    <property type="entry name" value="DEOXYURIDINE 5'-TRIPHOSPHATE NUCLEOTIDOHYDROLASE"/>
    <property type="match status" value="1"/>
</dbReference>
<comment type="similarity">
    <text evidence="2">Belongs to the dUTPase family.</text>
</comment>
<dbReference type="AlphaFoldDB" id="F4Q0V6"/>
<dbReference type="KEGG" id="dfa:DFA_03951"/>
<dbReference type="UniPathway" id="UPA00610">
    <property type="reaction ID" value="UER00666"/>
</dbReference>
<evidence type="ECO:0000256" key="1">
    <source>
        <dbReference type="ARBA" id="ARBA00005142"/>
    </source>
</evidence>
<dbReference type="Proteomes" id="UP000007797">
    <property type="component" value="Unassembled WGS sequence"/>
</dbReference>
<dbReference type="GeneID" id="14870469"/>
<dbReference type="InterPro" id="IPR008181">
    <property type="entry name" value="dUTPase"/>
</dbReference>
<accession>F4Q0V6</accession>
<dbReference type="PANTHER" id="PTHR11241">
    <property type="entry name" value="DEOXYURIDINE 5'-TRIPHOSPHATE NUCLEOTIDOHYDROLASE"/>
    <property type="match status" value="1"/>
</dbReference>
<protein>
    <recommendedName>
        <fullName evidence="3">dUTP diphosphatase</fullName>
        <ecNumber evidence="3">3.6.1.23</ecNumber>
    </recommendedName>
</protein>
<keyword evidence="4" id="KW-0378">Hydrolase</keyword>
<dbReference type="SUPFAM" id="SSF51283">
    <property type="entry name" value="dUTPase-like"/>
    <property type="match status" value="1"/>
</dbReference>
<dbReference type="InterPro" id="IPR029054">
    <property type="entry name" value="dUTPase-like"/>
</dbReference>
<evidence type="ECO:0000256" key="4">
    <source>
        <dbReference type="ARBA" id="ARBA00022801"/>
    </source>
</evidence>
<dbReference type="GO" id="GO:0004170">
    <property type="term" value="F:dUTP diphosphatase activity"/>
    <property type="evidence" value="ECO:0007669"/>
    <property type="project" value="UniProtKB-EC"/>
</dbReference>
<organism evidence="7 8">
    <name type="scientific">Cavenderia fasciculata</name>
    <name type="common">Slime mold</name>
    <name type="synonym">Dictyostelium fasciculatum</name>
    <dbReference type="NCBI Taxonomy" id="261658"/>
    <lineage>
        <taxon>Eukaryota</taxon>
        <taxon>Amoebozoa</taxon>
        <taxon>Evosea</taxon>
        <taxon>Eumycetozoa</taxon>
        <taxon>Dictyostelia</taxon>
        <taxon>Acytosteliales</taxon>
        <taxon>Cavenderiaceae</taxon>
        <taxon>Cavenderia</taxon>
    </lineage>
</organism>
<dbReference type="OMA" id="FQMIPRP"/>
<dbReference type="Pfam" id="PF00692">
    <property type="entry name" value="dUTPase"/>
    <property type="match status" value="1"/>
</dbReference>
<evidence type="ECO:0000313" key="7">
    <source>
        <dbReference type="EMBL" id="EGG18457.1"/>
    </source>
</evidence>
<feature type="domain" description="dUTPase-like" evidence="6">
    <location>
        <begin position="289"/>
        <end position="418"/>
    </location>
</feature>
<keyword evidence="8" id="KW-1185">Reference proteome</keyword>
<comment type="pathway">
    <text evidence="1">Pyrimidine metabolism; dUMP biosynthesis; dUMP from dCTP (dUTP route): step 2/2.</text>
</comment>
<dbReference type="RefSeq" id="XP_004366361.1">
    <property type="nucleotide sequence ID" value="XM_004366304.1"/>
</dbReference>
<dbReference type="EC" id="3.6.1.23" evidence="3"/>
<sequence length="445" mass="47713">MAILSNTSGLSYGSHTLVQVECDVKLSKGCSDIYEIAYKDTLLGAAKNNGKIVCQDCAHSSNSAGTSSDKQYLDGLLSTIDTEAKAYLLGWIANDFTVVDSVKGLITIKGDESSINKLFDIVRGADRQGVSMITIESSAMVADILKHLQIENGTRADSKLPQFGSSSSSLTLSFVRGFFDAAGDASIKRVKGVAPRAVVTSSSHSMLKAIGQAVDVPYALGDDANSIEWSGLNALDFLAKLYDGSTYYNLRNYNTYMDLCVWCPTSGGAQSAGRDDDPTFVITRTSKDAVIPSKSRASDSGYDLTIIKTVKAFGPVTTLYDTGIKVRPPIGYYMDVVPRSSLSKSGYMLANSVGIIDRAYTGSIMIALVKVDPAAPDIQLPFCGFQMIPRPIVHFQVVEVTGDMFEDTGRGAGGFGSTEEKILKKQCLENNNNTVPDLKSTTTNK</sequence>
<dbReference type="InterPro" id="IPR033704">
    <property type="entry name" value="dUTPase_trimeric"/>
</dbReference>
<evidence type="ECO:0000259" key="6">
    <source>
        <dbReference type="Pfam" id="PF00692"/>
    </source>
</evidence>
<dbReference type="GO" id="GO:0000287">
    <property type="term" value="F:magnesium ion binding"/>
    <property type="evidence" value="ECO:0007669"/>
    <property type="project" value="InterPro"/>
</dbReference>
<dbReference type="GO" id="GO:0006226">
    <property type="term" value="P:dUMP biosynthetic process"/>
    <property type="evidence" value="ECO:0007669"/>
    <property type="project" value="UniProtKB-UniPathway"/>
</dbReference>
<dbReference type="GO" id="GO:0046081">
    <property type="term" value="P:dUTP catabolic process"/>
    <property type="evidence" value="ECO:0007669"/>
    <property type="project" value="InterPro"/>
</dbReference>
<keyword evidence="5" id="KW-0546">Nucleotide metabolism</keyword>
<proteinExistence type="inferred from homology"/>
<dbReference type="OrthoDB" id="17584at2759"/>
<evidence type="ECO:0000256" key="3">
    <source>
        <dbReference type="ARBA" id="ARBA00012379"/>
    </source>
</evidence>
<name>F4Q0V6_CACFS</name>
<dbReference type="EMBL" id="GL883018">
    <property type="protein sequence ID" value="EGG18457.1"/>
    <property type="molecule type" value="Genomic_DNA"/>
</dbReference>
<evidence type="ECO:0000256" key="2">
    <source>
        <dbReference type="ARBA" id="ARBA00006581"/>
    </source>
</evidence>
<gene>
    <name evidence="7" type="primary">dut</name>
    <name evidence="7" type="ORF">DFA_03951</name>
</gene>
<reference evidence="8" key="1">
    <citation type="journal article" date="2011" name="Genome Res.">
        <title>Phylogeny-wide analysis of social amoeba genomes highlights ancient origins for complex intercellular communication.</title>
        <authorList>
            <person name="Heidel A.J."/>
            <person name="Lawal H.M."/>
            <person name="Felder M."/>
            <person name="Schilde C."/>
            <person name="Helps N.R."/>
            <person name="Tunggal B."/>
            <person name="Rivero F."/>
            <person name="John U."/>
            <person name="Schleicher M."/>
            <person name="Eichinger L."/>
            <person name="Platzer M."/>
            <person name="Noegel A.A."/>
            <person name="Schaap P."/>
            <person name="Gloeckner G."/>
        </authorList>
    </citation>
    <scope>NUCLEOTIDE SEQUENCE [LARGE SCALE GENOMIC DNA]</scope>
    <source>
        <strain evidence="8">SH3</strain>
    </source>
</reference>